<dbReference type="GO" id="GO:0046872">
    <property type="term" value="F:metal ion binding"/>
    <property type="evidence" value="ECO:0007669"/>
    <property type="project" value="UniProtKB-KW"/>
</dbReference>
<reference evidence="8 9" key="1">
    <citation type="submission" date="2017-12" db="EMBL/GenBank/DDBJ databases">
        <title>Sequencing, de novo assembly and annotation of complete genome of a new Thraustochytrid species, strain FCC1311.</title>
        <authorList>
            <person name="Sedici K."/>
            <person name="Godart F."/>
            <person name="Aiese Cigliano R."/>
            <person name="Sanseverino W."/>
            <person name="Barakat M."/>
            <person name="Ortet P."/>
            <person name="Marechal E."/>
            <person name="Cagnac O."/>
            <person name="Amato A."/>
        </authorList>
    </citation>
    <scope>NUCLEOTIDE SEQUENCE [LARGE SCALE GENOMIC DNA]</scope>
</reference>
<evidence type="ECO:0000256" key="1">
    <source>
        <dbReference type="ARBA" id="ARBA00004170"/>
    </source>
</evidence>
<dbReference type="CDD" id="cd00143">
    <property type="entry name" value="PP2Cc"/>
    <property type="match status" value="1"/>
</dbReference>
<dbReference type="PANTHER" id="PTHR47992">
    <property type="entry name" value="PROTEIN PHOSPHATASE"/>
    <property type="match status" value="1"/>
</dbReference>
<feature type="domain" description="PPM-type phosphatase" evidence="7">
    <location>
        <begin position="192"/>
        <end position="443"/>
    </location>
</feature>
<protein>
    <submittedName>
        <fullName evidence="8">Protein phosphatase family protein</fullName>
    </submittedName>
</protein>
<feature type="compositionally biased region" description="Low complexity" evidence="6">
    <location>
        <begin position="100"/>
        <end position="116"/>
    </location>
</feature>
<feature type="region of interest" description="Disordered" evidence="6">
    <location>
        <begin position="94"/>
        <end position="118"/>
    </location>
</feature>
<evidence type="ECO:0000256" key="2">
    <source>
        <dbReference type="ARBA" id="ARBA00022723"/>
    </source>
</evidence>
<dbReference type="GO" id="GO:0016020">
    <property type="term" value="C:membrane"/>
    <property type="evidence" value="ECO:0007669"/>
    <property type="project" value="UniProtKB-SubCell"/>
</dbReference>
<dbReference type="SMART" id="SM00332">
    <property type="entry name" value="PP2Cc"/>
    <property type="match status" value="1"/>
</dbReference>
<accession>A0A2R5GPA5</accession>
<dbReference type="InterPro" id="IPR036457">
    <property type="entry name" value="PPM-type-like_dom_sf"/>
</dbReference>
<dbReference type="Proteomes" id="UP000241890">
    <property type="component" value="Unassembled WGS sequence"/>
</dbReference>
<evidence type="ECO:0000313" key="8">
    <source>
        <dbReference type="EMBL" id="GBG30453.1"/>
    </source>
</evidence>
<evidence type="ECO:0000256" key="6">
    <source>
        <dbReference type="SAM" id="MobiDB-lite"/>
    </source>
</evidence>
<dbReference type="AlphaFoldDB" id="A0A2R5GPA5"/>
<dbReference type="OrthoDB" id="10264738at2759"/>
<evidence type="ECO:0000256" key="4">
    <source>
        <dbReference type="ARBA" id="ARBA00022912"/>
    </source>
</evidence>
<evidence type="ECO:0000313" key="9">
    <source>
        <dbReference type="Proteomes" id="UP000241890"/>
    </source>
</evidence>
<proteinExistence type="inferred from homology"/>
<gene>
    <name evidence="8" type="ORF">FCC1311_066722</name>
</gene>
<keyword evidence="4 5" id="KW-0904">Protein phosphatase</keyword>
<comment type="similarity">
    <text evidence="5">Belongs to the PP2C family.</text>
</comment>
<dbReference type="InterPro" id="IPR015655">
    <property type="entry name" value="PP2C"/>
</dbReference>
<dbReference type="InterPro" id="IPR000222">
    <property type="entry name" value="PP2C_BS"/>
</dbReference>
<evidence type="ECO:0000259" key="7">
    <source>
        <dbReference type="PROSITE" id="PS51746"/>
    </source>
</evidence>
<evidence type="ECO:0000256" key="5">
    <source>
        <dbReference type="RuleBase" id="RU003465"/>
    </source>
</evidence>
<name>A0A2R5GPA5_9STRA</name>
<dbReference type="PROSITE" id="PS01032">
    <property type="entry name" value="PPM_1"/>
    <property type="match status" value="1"/>
</dbReference>
<dbReference type="InParanoid" id="A0A2R5GPA5"/>
<keyword evidence="9" id="KW-1185">Reference proteome</keyword>
<dbReference type="Gene3D" id="3.60.40.10">
    <property type="entry name" value="PPM-type phosphatase domain"/>
    <property type="match status" value="1"/>
</dbReference>
<evidence type="ECO:0000256" key="3">
    <source>
        <dbReference type="ARBA" id="ARBA00022801"/>
    </source>
</evidence>
<keyword evidence="3 5" id="KW-0378">Hydrolase</keyword>
<organism evidence="8 9">
    <name type="scientific">Hondaea fermentalgiana</name>
    <dbReference type="NCBI Taxonomy" id="2315210"/>
    <lineage>
        <taxon>Eukaryota</taxon>
        <taxon>Sar</taxon>
        <taxon>Stramenopiles</taxon>
        <taxon>Bigyra</taxon>
        <taxon>Labyrinthulomycetes</taxon>
        <taxon>Thraustochytrida</taxon>
        <taxon>Thraustochytriidae</taxon>
        <taxon>Hondaea</taxon>
    </lineage>
</organism>
<dbReference type="PROSITE" id="PS51746">
    <property type="entry name" value="PPM_2"/>
    <property type="match status" value="1"/>
</dbReference>
<dbReference type="SUPFAM" id="SSF81606">
    <property type="entry name" value="PP2C-like"/>
    <property type="match status" value="1"/>
</dbReference>
<keyword evidence="2" id="KW-0479">Metal-binding</keyword>
<dbReference type="InterPro" id="IPR001932">
    <property type="entry name" value="PPM-type_phosphatase-like_dom"/>
</dbReference>
<comment type="subcellular location">
    <subcellularLocation>
        <location evidence="1">Membrane</location>
        <topology evidence="1">Peripheral membrane protein</topology>
    </subcellularLocation>
</comment>
<sequence>MDADEGSEDQDASESTNRLSASFSFPSPFRSTNANPFSTANANFSKSANANTFSTANVNPSKSAKINPFSTANTNLQTPGVGFYAGARPPWATTSKGCDSSGNSASSANPFASANAGKKNPFATEAAGGSVVRSSQFNMFVVDNPVLRRLKRLKSLELPMADARQLVAALVAPRTNSRQFGVHRDADLALCPFGVCAVQGPRVHMEDRYCVVGSLLQDPYASFFGVFDGHGGSNVADFCAANLFKNVADQLKTRGLQEAAGCLEDAFLQTDDQVRNTPQQLAGRDPLVGSTAVAMIITSTDCYIANVGDSRAVLVSHGRSEPTELTEDHKPNNPEERRRILEAGGRLSEDNRVEGILSMSRAIGDRALKKYVISRPQVIHRKLVSEDKAVILGTDGLWDFINCVNASNIVKLAESPQQAADKLVAAAMNGRSNDNTTALVVDLDAMRDASDLRVQQARRHAEATAAKASAAAAAAAAEEEEEEVVLALPSQRAKKGQQRGRKKLTIDV</sequence>
<dbReference type="Pfam" id="PF00481">
    <property type="entry name" value="PP2C"/>
    <property type="match status" value="1"/>
</dbReference>
<comment type="caution">
    <text evidence="8">The sequence shown here is derived from an EMBL/GenBank/DDBJ whole genome shotgun (WGS) entry which is preliminary data.</text>
</comment>
<dbReference type="EMBL" id="BEYU01000076">
    <property type="protein sequence ID" value="GBG30453.1"/>
    <property type="molecule type" value="Genomic_DNA"/>
</dbReference>
<dbReference type="GO" id="GO:0004722">
    <property type="term" value="F:protein serine/threonine phosphatase activity"/>
    <property type="evidence" value="ECO:0007669"/>
    <property type="project" value="InterPro"/>
</dbReference>
<feature type="region of interest" description="Disordered" evidence="6">
    <location>
        <begin position="1"/>
        <end position="32"/>
    </location>
</feature>
<feature type="compositionally biased region" description="Acidic residues" evidence="6">
    <location>
        <begin position="1"/>
        <end position="12"/>
    </location>
</feature>